<dbReference type="Proteomes" id="UP000575068">
    <property type="component" value="Unassembled WGS sequence"/>
</dbReference>
<dbReference type="EC" id="1.17.1.9" evidence="1"/>
<name>A0A840HRQ9_9SPHN</name>
<organism evidence="1 2">
    <name type="scientific">Rhizorhapis suberifaciens</name>
    <name type="common">corky root of lettuce</name>
    <dbReference type="NCBI Taxonomy" id="13656"/>
    <lineage>
        <taxon>Bacteria</taxon>
        <taxon>Pseudomonadati</taxon>
        <taxon>Pseudomonadota</taxon>
        <taxon>Alphaproteobacteria</taxon>
        <taxon>Sphingomonadales</taxon>
        <taxon>Sphingomonadaceae</taxon>
        <taxon>Rhizorhapis</taxon>
    </lineage>
</organism>
<dbReference type="Pfam" id="PF11390">
    <property type="entry name" value="FdsD"/>
    <property type="match status" value="1"/>
</dbReference>
<proteinExistence type="predicted"/>
<comment type="caution">
    <text evidence="1">The sequence shown here is derived from an EMBL/GenBank/DDBJ whole genome shotgun (WGS) entry which is preliminary data.</text>
</comment>
<accession>A0A840HRQ9</accession>
<evidence type="ECO:0000313" key="1">
    <source>
        <dbReference type="EMBL" id="MBB4640307.1"/>
    </source>
</evidence>
<gene>
    <name evidence="1" type="ORF">HNQ99_000595</name>
</gene>
<reference evidence="1 2" key="1">
    <citation type="submission" date="2020-08" db="EMBL/GenBank/DDBJ databases">
        <title>Genomic Encyclopedia of Type Strains, Phase IV (KMG-IV): sequencing the most valuable type-strain genomes for metagenomic binning, comparative biology and taxonomic classification.</title>
        <authorList>
            <person name="Goeker M."/>
        </authorList>
    </citation>
    <scope>NUCLEOTIDE SEQUENCE [LARGE SCALE GENOMIC DNA]</scope>
    <source>
        <strain evidence="1 2">DSM 7465</strain>
    </source>
</reference>
<dbReference type="AlphaFoldDB" id="A0A840HRQ9"/>
<dbReference type="InterPro" id="IPR021074">
    <property type="entry name" value="Formate_DH_dsu"/>
</dbReference>
<dbReference type="GO" id="GO:0008863">
    <property type="term" value="F:formate dehydrogenase (NAD+) activity"/>
    <property type="evidence" value="ECO:0007669"/>
    <property type="project" value="UniProtKB-EC"/>
</dbReference>
<sequence>MNSLEKLVYMANQIAVNFGVLGEAEAISAIAGHIHDFWDPRMKSLIFAHLDAGGEGLNPVARAALSRLAKDAGHIAA</sequence>
<protein>
    <submittedName>
        <fullName evidence="1">Formate dehydrogenase subunit delta</fullName>
        <ecNumber evidence="1">1.17.1.9</ecNumber>
    </submittedName>
</protein>
<dbReference type="RefSeq" id="WP_184474161.1">
    <property type="nucleotide sequence ID" value="NZ_JACHOV010000002.1"/>
</dbReference>
<evidence type="ECO:0000313" key="2">
    <source>
        <dbReference type="Proteomes" id="UP000575068"/>
    </source>
</evidence>
<keyword evidence="1" id="KW-0560">Oxidoreductase</keyword>
<dbReference type="EMBL" id="JACHOV010000002">
    <property type="protein sequence ID" value="MBB4640307.1"/>
    <property type="molecule type" value="Genomic_DNA"/>
</dbReference>
<keyword evidence="2" id="KW-1185">Reference proteome</keyword>